<name>I7HK24_NYCOV</name>
<dbReference type="GO" id="GO:0016567">
    <property type="term" value="P:protein ubiquitination"/>
    <property type="evidence" value="ECO:0007669"/>
    <property type="project" value="TreeGrafter"/>
</dbReference>
<evidence type="ECO:0000256" key="6">
    <source>
        <dbReference type="PROSITE-ProRule" id="PRU00104"/>
    </source>
</evidence>
<dbReference type="EMBL" id="AJ871338">
    <property type="protein sequence ID" value="CAI59811.1"/>
    <property type="molecule type" value="Genomic_DNA"/>
</dbReference>
<evidence type="ECO:0000256" key="5">
    <source>
        <dbReference type="ARBA" id="ARBA00022786"/>
    </source>
</evidence>
<dbReference type="GO" id="GO:0005737">
    <property type="term" value="C:cytoplasm"/>
    <property type="evidence" value="ECO:0007669"/>
    <property type="project" value="TreeGrafter"/>
</dbReference>
<accession>I7HK24</accession>
<organism evidence="8">
    <name type="scientific">Nyctotherus ovalis</name>
    <name type="common">Ciliate protozoan</name>
    <dbReference type="NCBI Taxonomy" id="70075"/>
    <lineage>
        <taxon>Eukaryota</taxon>
        <taxon>Sar</taxon>
        <taxon>Alveolata</taxon>
        <taxon>Ciliophora</taxon>
        <taxon>Intramacronucleata</taxon>
        <taxon>Armophorea</taxon>
        <taxon>Clevelandellida</taxon>
        <taxon>Nyctotheridae</taxon>
        <taxon>Nyctotherus</taxon>
    </lineage>
</organism>
<keyword evidence="4" id="KW-0808">Transferase</keyword>
<dbReference type="InterPro" id="IPR000569">
    <property type="entry name" value="HECT_dom"/>
</dbReference>
<evidence type="ECO:0000256" key="1">
    <source>
        <dbReference type="ARBA" id="ARBA00000885"/>
    </source>
</evidence>
<feature type="active site" description="Glycyl thioester intermediate" evidence="6">
    <location>
        <position position="192"/>
    </location>
</feature>
<dbReference type="PANTHER" id="PTHR11254">
    <property type="entry name" value="HECT DOMAIN UBIQUITIN-PROTEIN LIGASE"/>
    <property type="match status" value="1"/>
</dbReference>
<keyword evidence="5 6" id="KW-0833">Ubl conjugation pathway</keyword>
<sequence length="221" mass="24776">SLQFILAKPPFPDELGIGNFVCTKKDPAGKETVVELKENGKEIPISDSNKHEFCDLFFRAQFVKNTQDQTASLTEGFLSLLPKETVGVLDADELELLICGNAVIDIEDWKANTCYGEPFNANHPVIQAFWYLVKQMSNADREKFLQFCTGSKKVPAEGFKGLRAANNKVSKFKVNPRVSGNDSLGYIMAHTCFNTIELPMYSNFGTMKKNLYEVLKSPENF</sequence>
<dbReference type="GO" id="GO:0006511">
    <property type="term" value="P:ubiquitin-dependent protein catabolic process"/>
    <property type="evidence" value="ECO:0007669"/>
    <property type="project" value="TreeGrafter"/>
</dbReference>
<protein>
    <recommendedName>
        <fullName evidence="3">HECT-type E3 ubiquitin transferase</fullName>
        <ecNumber evidence="3">2.3.2.26</ecNumber>
    </recommendedName>
</protein>
<reference evidence="8" key="2">
    <citation type="journal article" date="2005" name="Nature">
        <title>An anaerobic mitochondrion that produces hydrogen.</title>
        <authorList>
            <person name="Boxma B."/>
            <person name="de Graaf R.M."/>
            <person name="van der Staay G.W.M."/>
            <person name="van Alen T.A."/>
            <person name="Ricard G."/>
            <person name="Gabaldon T."/>
            <person name="van Hoek A.H.A.M."/>
            <person name="Moon-van der Staay S.Y."/>
            <person name="Koopman W.J.H."/>
            <person name="van Hellemond J.J."/>
            <person name="Tielens A.G.M."/>
            <person name="Friedrich T."/>
            <person name="Veenhuis M."/>
            <person name="Huynen M.A."/>
            <person name="Hackstein J.H.P."/>
        </authorList>
    </citation>
    <scope>NUCLEOTIDE SEQUENCE</scope>
</reference>
<evidence type="ECO:0000313" key="8">
    <source>
        <dbReference type="EMBL" id="CAI59811.1"/>
    </source>
</evidence>
<dbReference type="SUPFAM" id="SSF56204">
    <property type="entry name" value="Hect, E3 ligase catalytic domain"/>
    <property type="match status" value="1"/>
</dbReference>
<keyword evidence="8" id="KW-0436">Ligase</keyword>
<evidence type="ECO:0000256" key="2">
    <source>
        <dbReference type="ARBA" id="ARBA00004906"/>
    </source>
</evidence>
<evidence type="ECO:0000256" key="3">
    <source>
        <dbReference type="ARBA" id="ARBA00012485"/>
    </source>
</evidence>
<dbReference type="GO" id="GO:0016874">
    <property type="term" value="F:ligase activity"/>
    <property type="evidence" value="ECO:0007669"/>
    <property type="project" value="UniProtKB-KW"/>
</dbReference>
<proteinExistence type="predicted"/>
<reference evidence="8" key="1">
    <citation type="submission" date="2004-12" db="EMBL/GenBank/DDBJ databases">
        <authorList>
            <person name="van Hoek A.H."/>
        </authorList>
    </citation>
    <scope>NUCLEOTIDE SEQUENCE</scope>
</reference>
<dbReference type="FunFam" id="3.30.2410.10:FF:000009">
    <property type="entry name" value="Probable E3 ubiquitin-protein ligase HECTD2"/>
    <property type="match status" value="1"/>
</dbReference>
<dbReference type="Gene3D" id="3.30.2160.10">
    <property type="entry name" value="Hect, E3 ligase catalytic domain"/>
    <property type="match status" value="1"/>
</dbReference>
<dbReference type="SMART" id="SM00119">
    <property type="entry name" value="HECTc"/>
    <property type="match status" value="1"/>
</dbReference>
<feature type="non-terminal residue" evidence="8">
    <location>
        <position position="221"/>
    </location>
</feature>
<dbReference type="InterPro" id="IPR035983">
    <property type="entry name" value="Hect_E3_ubiquitin_ligase"/>
</dbReference>
<feature type="non-terminal residue" evidence="8">
    <location>
        <position position="1"/>
    </location>
</feature>
<dbReference type="Gene3D" id="3.90.1750.10">
    <property type="entry name" value="Hect, E3 ligase catalytic domains"/>
    <property type="match status" value="1"/>
</dbReference>
<dbReference type="AlphaFoldDB" id="I7HK24"/>
<dbReference type="Pfam" id="PF00632">
    <property type="entry name" value="HECT"/>
    <property type="match status" value="1"/>
</dbReference>
<evidence type="ECO:0000259" key="7">
    <source>
        <dbReference type="PROSITE" id="PS50237"/>
    </source>
</evidence>
<dbReference type="InterPro" id="IPR050409">
    <property type="entry name" value="E3_ubiq-protein_ligase"/>
</dbReference>
<dbReference type="Gene3D" id="3.30.2410.10">
    <property type="entry name" value="Hect, E3 ligase catalytic domain"/>
    <property type="match status" value="1"/>
</dbReference>
<comment type="pathway">
    <text evidence="2">Protein modification; protein ubiquitination.</text>
</comment>
<dbReference type="PANTHER" id="PTHR11254:SF440">
    <property type="entry name" value="E3 UBIQUITIN-PROTEIN LIGASE NEDD-4"/>
    <property type="match status" value="1"/>
</dbReference>
<dbReference type="PROSITE" id="PS50237">
    <property type="entry name" value="HECT"/>
    <property type="match status" value="1"/>
</dbReference>
<feature type="domain" description="HECT" evidence="7">
    <location>
        <begin position="29"/>
        <end position="221"/>
    </location>
</feature>
<comment type="catalytic activity">
    <reaction evidence="1">
        <text>S-ubiquitinyl-[E2 ubiquitin-conjugating enzyme]-L-cysteine + [acceptor protein]-L-lysine = [E2 ubiquitin-conjugating enzyme]-L-cysteine + N(6)-ubiquitinyl-[acceptor protein]-L-lysine.</text>
        <dbReference type="EC" id="2.3.2.26"/>
    </reaction>
</comment>
<dbReference type="GO" id="GO:0061630">
    <property type="term" value="F:ubiquitin protein ligase activity"/>
    <property type="evidence" value="ECO:0007669"/>
    <property type="project" value="UniProtKB-EC"/>
</dbReference>
<evidence type="ECO:0000256" key="4">
    <source>
        <dbReference type="ARBA" id="ARBA00022679"/>
    </source>
</evidence>
<dbReference type="EC" id="2.3.2.26" evidence="3"/>